<dbReference type="GeneID" id="30060116"/>
<feature type="region of interest" description="Disordered" evidence="1">
    <location>
        <begin position="58"/>
        <end position="102"/>
    </location>
</feature>
<dbReference type="VEuPathDB" id="FungiDB:FVEG_01862"/>
<keyword evidence="3" id="KW-1185">Reference proteome</keyword>
<reference evidence="2 3" key="1">
    <citation type="journal article" date="2010" name="Nature">
        <title>Comparative genomics reveals mobile pathogenicity chromosomes in Fusarium.</title>
        <authorList>
            <person name="Ma L.J."/>
            <person name="van der Does H.C."/>
            <person name="Borkovich K.A."/>
            <person name="Coleman J.J."/>
            <person name="Daboussi M.J."/>
            <person name="Di Pietro A."/>
            <person name="Dufresne M."/>
            <person name="Freitag M."/>
            <person name="Grabherr M."/>
            <person name="Henrissat B."/>
            <person name="Houterman P.M."/>
            <person name="Kang S."/>
            <person name="Shim W.B."/>
            <person name="Woloshuk C."/>
            <person name="Xie X."/>
            <person name="Xu J.R."/>
            <person name="Antoniw J."/>
            <person name="Baker S.E."/>
            <person name="Bluhm B.H."/>
            <person name="Breakspear A."/>
            <person name="Brown D.W."/>
            <person name="Butchko R.A."/>
            <person name="Chapman S."/>
            <person name="Coulson R."/>
            <person name="Coutinho P.M."/>
            <person name="Danchin E.G."/>
            <person name="Diener A."/>
            <person name="Gale L.R."/>
            <person name="Gardiner D.M."/>
            <person name="Goff S."/>
            <person name="Hammond-Kosack K.E."/>
            <person name="Hilburn K."/>
            <person name="Hua-Van A."/>
            <person name="Jonkers W."/>
            <person name="Kazan K."/>
            <person name="Kodira C.D."/>
            <person name="Koehrsen M."/>
            <person name="Kumar L."/>
            <person name="Lee Y.H."/>
            <person name="Li L."/>
            <person name="Manners J.M."/>
            <person name="Miranda-Saavedra D."/>
            <person name="Mukherjee M."/>
            <person name="Park G."/>
            <person name="Park J."/>
            <person name="Park S.Y."/>
            <person name="Proctor R.H."/>
            <person name="Regev A."/>
            <person name="Ruiz-Roldan M.C."/>
            <person name="Sain D."/>
            <person name="Sakthikumar S."/>
            <person name="Sykes S."/>
            <person name="Schwartz D.C."/>
            <person name="Turgeon B.G."/>
            <person name="Wapinski I."/>
            <person name="Yoder O."/>
            <person name="Young S."/>
            <person name="Zeng Q."/>
            <person name="Zhou S."/>
            <person name="Galagan J."/>
            <person name="Cuomo C.A."/>
            <person name="Kistler H.C."/>
            <person name="Rep M."/>
        </authorList>
    </citation>
    <scope>NUCLEOTIDE SEQUENCE [LARGE SCALE GENOMIC DNA]</scope>
    <source>
        <strain evidence="3">M3125 / FGSC 7600</strain>
    </source>
</reference>
<gene>
    <name evidence="2" type="ORF">FVEG_01862</name>
</gene>
<feature type="compositionally biased region" description="Basic and acidic residues" evidence="1">
    <location>
        <begin position="91"/>
        <end position="102"/>
    </location>
</feature>
<organism evidence="2 3">
    <name type="scientific">Gibberella moniliformis (strain M3125 / FGSC 7600)</name>
    <name type="common">Maize ear and stalk rot fungus</name>
    <name type="synonym">Fusarium verticillioides</name>
    <dbReference type="NCBI Taxonomy" id="334819"/>
    <lineage>
        <taxon>Eukaryota</taxon>
        <taxon>Fungi</taxon>
        <taxon>Dikarya</taxon>
        <taxon>Ascomycota</taxon>
        <taxon>Pezizomycotina</taxon>
        <taxon>Sordariomycetes</taxon>
        <taxon>Hypocreomycetidae</taxon>
        <taxon>Hypocreales</taxon>
        <taxon>Nectriaceae</taxon>
        <taxon>Fusarium</taxon>
        <taxon>Fusarium fujikuroi species complex</taxon>
    </lineage>
</organism>
<dbReference type="HOGENOM" id="CLU_2277746_0_0_1"/>
<sequence length="102" mass="11628">MVMSKELSEAYRLSTAKTPREDMSLDNLITENAFACIMRTTRSISLWRQIKSRRYRVAKSRDRRSKEAHVSIGPCPTTIGPRHRCGQEASSPRDIKTTGDTE</sequence>
<accession>W7LT87</accession>
<evidence type="ECO:0000313" key="3">
    <source>
        <dbReference type="Proteomes" id="UP000009096"/>
    </source>
</evidence>
<proteinExistence type="predicted"/>
<evidence type="ECO:0000256" key="1">
    <source>
        <dbReference type="SAM" id="MobiDB-lite"/>
    </source>
</evidence>
<protein>
    <submittedName>
        <fullName evidence="2">Uncharacterized protein</fullName>
    </submittedName>
</protein>
<name>W7LT87_GIBM7</name>
<dbReference type="AlphaFoldDB" id="W7LT87"/>
<dbReference type="RefSeq" id="XP_018744895.1">
    <property type="nucleotide sequence ID" value="XM_018888869.1"/>
</dbReference>
<dbReference type="EMBL" id="CM000583">
    <property type="protein sequence ID" value="EWG38704.1"/>
    <property type="molecule type" value="Genomic_DNA"/>
</dbReference>
<dbReference type="EMBL" id="DS022243">
    <property type="protein sequence ID" value="EWG38704.1"/>
    <property type="molecule type" value="Genomic_DNA"/>
</dbReference>
<evidence type="ECO:0000313" key="2">
    <source>
        <dbReference type="EMBL" id="EWG38704.1"/>
    </source>
</evidence>
<dbReference type="KEGG" id="fvr:FVEG_01862"/>
<dbReference type="Proteomes" id="UP000009096">
    <property type="component" value="Chromosome 6"/>
</dbReference>